<organism evidence="4 5">
    <name type="scientific">Hymenobacter mucosus</name>
    <dbReference type="NCBI Taxonomy" id="1411120"/>
    <lineage>
        <taxon>Bacteria</taxon>
        <taxon>Pseudomonadati</taxon>
        <taxon>Bacteroidota</taxon>
        <taxon>Cytophagia</taxon>
        <taxon>Cytophagales</taxon>
        <taxon>Hymenobacteraceae</taxon>
        <taxon>Hymenobacter</taxon>
    </lineage>
</organism>
<accession>A0A238WUT0</accession>
<feature type="domain" description="NADAR" evidence="3">
    <location>
        <begin position="29"/>
        <end position="162"/>
    </location>
</feature>
<comment type="catalytic activity">
    <reaction evidence="1">
        <text>5-amino-6-(5-phospho-D-ribosylamino)uracil + H2O = 5,6-diaminouracil + D-ribose 5-phosphate</text>
        <dbReference type="Rhea" id="RHEA:55020"/>
        <dbReference type="ChEBI" id="CHEBI:15377"/>
        <dbReference type="ChEBI" id="CHEBI:46252"/>
        <dbReference type="ChEBI" id="CHEBI:58453"/>
        <dbReference type="ChEBI" id="CHEBI:78346"/>
    </reaction>
</comment>
<evidence type="ECO:0000313" key="4">
    <source>
        <dbReference type="EMBL" id="SNR50141.1"/>
    </source>
</evidence>
<reference evidence="5" key="1">
    <citation type="submission" date="2017-06" db="EMBL/GenBank/DDBJ databases">
        <authorList>
            <person name="Varghese N."/>
            <person name="Submissions S."/>
        </authorList>
    </citation>
    <scope>NUCLEOTIDE SEQUENCE [LARGE SCALE GENOMIC DNA]</scope>
    <source>
        <strain evidence="5">DSM 28041</strain>
    </source>
</reference>
<name>A0A238WUT0_9BACT</name>
<evidence type="ECO:0000259" key="3">
    <source>
        <dbReference type="Pfam" id="PF08719"/>
    </source>
</evidence>
<dbReference type="NCBIfam" id="TIGR02464">
    <property type="entry name" value="ribofla_fusion"/>
    <property type="match status" value="1"/>
</dbReference>
<dbReference type="EMBL" id="FZNS01000003">
    <property type="protein sequence ID" value="SNR50141.1"/>
    <property type="molecule type" value="Genomic_DNA"/>
</dbReference>
<protein>
    <recommendedName>
        <fullName evidence="3">NADAR domain-containing protein</fullName>
    </recommendedName>
</protein>
<dbReference type="InterPro" id="IPR037238">
    <property type="entry name" value="YbiA-like_sf"/>
</dbReference>
<dbReference type="AlphaFoldDB" id="A0A238WUT0"/>
<dbReference type="Proteomes" id="UP000198310">
    <property type="component" value="Unassembled WGS sequence"/>
</dbReference>
<dbReference type="RefSeq" id="WP_089332204.1">
    <property type="nucleotide sequence ID" value="NZ_FZNS01000003.1"/>
</dbReference>
<sequence>MSSIPLPPIRSVEALRQYLDTGAAPKYLFFWGHTAQPGRPVGREVFSQWYPAPFALDGISYATTEQYMMAEKARFFGDEATRAAILASTHPNQAKKLGRLVRNFDEARWETVRFATVVRGNEAKFSQQHLLQEYLRASGTRVLVEASPVDVIWGSGLAPDHPNASTPAK</sequence>
<evidence type="ECO:0000313" key="5">
    <source>
        <dbReference type="Proteomes" id="UP000198310"/>
    </source>
</evidence>
<evidence type="ECO:0000256" key="2">
    <source>
        <dbReference type="ARBA" id="ARBA00000751"/>
    </source>
</evidence>
<comment type="catalytic activity">
    <reaction evidence="2">
        <text>2,5-diamino-6-hydroxy-4-(5-phosphoribosylamino)-pyrimidine + H2O = 2,5,6-triamino-4-hydroxypyrimidine + D-ribose 5-phosphate</text>
        <dbReference type="Rhea" id="RHEA:23436"/>
        <dbReference type="ChEBI" id="CHEBI:15377"/>
        <dbReference type="ChEBI" id="CHEBI:58614"/>
        <dbReference type="ChEBI" id="CHEBI:78346"/>
        <dbReference type="ChEBI" id="CHEBI:137796"/>
    </reaction>
</comment>
<proteinExistence type="predicted"/>
<dbReference type="CDD" id="cd15457">
    <property type="entry name" value="NADAR"/>
    <property type="match status" value="1"/>
</dbReference>
<dbReference type="Pfam" id="PF08719">
    <property type="entry name" value="NADAR"/>
    <property type="match status" value="1"/>
</dbReference>
<gene>
    <name evidence="4" type="ORF">SAMN06269173_103107</name>
</gene>
<evidence type="ECO:0000256" key="1">
    <source>
        <dbReference type="ARBA" id="ARBA00000022"/>
    </source>
</evidence>
<dbReference type="InterPro" id="IPR012816">
    <property type="entry name" value="NADAR"/>
</dbReference>
<dbReference type="SUPFAM" id="SSF143990">
    <property type="entry name" value="YbiA-like"/>
    <property type="match status" value="1"/>
</dbReference>
<keyword evidence="5" id="KW-1185">Reference proteome</keyword>
<dbReference type="Gene3D" id="1.10.357.40">
    <property type="entry name" value="YbiA-like"/>
    <property type="match status" value="1"/>
</dbReference>